<dbReference type="PANTHER" id="PTHR33558:SF1">
    <property type="entry name" value="GLUTAREDOXIN-LIKE PROTEIN C5ORF63 HOMOLOG"/>
    <property type="match status" value="1"/>
</dbReference>
<dbReference type="RefSeq" id="WP_124221441.1">
    <property type="nucleotide sequence ID" value="NZ_RKRF01000008.1"/>
</dbReference>
<dbReference type="Gene3D" id="3.40.30.10">
    <property type="entry name" value="Glutaredoxin"/>
    <property type="match status" value="1"/>
</dbReference>
<proteinExistence type="predicted"/>
<dbReference type="Pfam" id="PF05768">
    <property type="entry name" value="Glrx-like"/>
    <property type="match status" value="1"/>
</dbReference>
<dbReference type="OrthoDB" id="32865at2"/>
<dbReference type="PANTHER" id="PTHR33558">
    <property type="entry name" value="GLUTAREDOXIN-LIKE PROTEIN C5ORF63 HOMOLOG"/>
    <property type="match status" value="1"/>
</dbReference>
<dbReference type="InterPro" id="IPR052565">
    <property type="entry name" value="Glutaredoxin-like_YDR286C"/>
</dbReference>
<sequence length="84" mass="9829">MSANQVHFYTKPECKLCDEAKAMLETYQLMYEFEVIEHNIEENNQLHEQYFLKIPVVNIGEVELDATELNMATLDDVLSEKFKA</sequence>
<name>A0A3N5C4T6_9BACI</name>
<dbReference type="Proteomes" id="UP000276443">
    <property type="component" value="Unassembled WGS sequence"/>
</dbReference>
<keyword evidence="2" id="KW-1185">Reference proteome</keyword>
<comment type="caution">
    <text evidence="1">The sequence shown here is derived from an EMBL/GenBank/DDBJ whole genome shotgun (WGS) entry which is preliminary data.</text>
</comment>
<dbReference type="InterPro" id="IPR008554">
    <property type="entry name" value="Glutaredoxin-like"/>
</dbReference>
<reference evidence="1 2" key="1">
    <citation type="submission" date="2018-11" db="EMBL/GenBank/DDBJ databases">
        <title>Genomic Encyclopedia of Type Strains, Phase IV (KMG-IV): sequencing the most valuable type-strain genomes for metagenomic binning, comparative biology and taxonomic classification.</title>
        <authorList>
            <person name="Goeker M."/>
        </authorList>
    </citation>
    <scope>NUCLEOTIDE SEQUENCE [LARGE SCALE GENOMIC DNA]</scope>
    <source>
        <strain evidence="1 2">DSM 18090</strain>
    </source>
</reference>
<gene>
    <name evidence="1" type="ORF">EDC24_1644</name>
</gene>
<accession>A0A3N5C4T6</accession>
<organism evidence="1 2">
    <name type="scientific">Aquisalibacillus elongatus</name>
    <dbReference type="NCBI Taxonomy" id="485577"/>
    <lineage>
        <taxon>Bacteria</taxon>
        <taxon>Bacillati</taxon>
        <taxon>Bacillota</taxon>
        <taxon>Bacilli</taxon>
        <taxon>Bacillales</taxon>
        <taxon>Bacillaceae</taxon>
        <taxon>Aquisalibacillus</taxon>
    </lineage>
</organism>
<dbReference type="AlphaFoldDB" id="A0A3N5C4T6"/>
<evidence type="ECO:0000313" key="2">
    <source>
        <dbReference type="Proteomes" id="UP000276443"/>
    </source>
</evidence>
<dbReference type="EMBL" id="RKRF01000008">
    <property type="protein sequence ID" value="RPF54442.1"/>
    <property type="molecule type" value="Genomic_DNA"/>
</dbReference>
<protein>
    <submittedName>
        <fullName evidence="1">Glutaredoxin-like protein DUF836</fullName>
    </submittedName>
</protein>
<dbReference type="InterPro" id="IPR036249">
    <property type="entry name" value="Thioredoxin-like_sf"/>
</dbReference>
<dbReference type="SUPFAM" id="SSF52833">
    <property type="entry name" value="Thioredoxin-like"/>
    <property type="match status" value="1"/>
</dbReference>
<evidence type="ECO:0000313" key="1">
    <source>
        <dbReference type="EMBL" id="RPF54442.1"/>
    </source>
</evidence>